<dbReference type="GO" id="GO:0003677">
    <property type="term" value="F:DNA binding"/>
    <property type="evidence" value="ECO:0007669"/>
    <property type="project" value="UniProtKB-KW"/>
</dbReference>
<dbReference type="AlphaFoldDB" id="I3ZT85"/>
<evidence type="ECO:0000256" key="1">
    <source>
        <dbReference type="ARBA" id="ARBA00023125"/>
    </source>
</evidence>
<keyword evidence="5" id="KW-1185">Reference proteome</keyword>
<dbReference type="Pfam" id="PF01336">
    <property type="entry name" value="tRNA_anti-codon"/>
    <property type="match status" value="1"/>
</dbReference>
<gene>
    <name evidence="4" type="ORF">CL1_0714</name>
</gene>
<dbReference type="Proteomes" id="UP000006064">
    <property type="component" value="Chromosome"/>
</dbReference>
<feature type="domain" description="Replication factor A C-terminal" evidence="3">
    <location>
        <begin position="193"/>
        <end position="278"/>
    </location>
</feature>
<dbReference type="PANTHER" id="PTHR13356">
    <property type="entry name" value="OB FOLD NUCLEIC ACID BINDING PROTEIN-RELATED"/>
    <property type="match status" value="1"/>
</dbReference>
<accession>I3ZT85</accession>
<proteinExistence type="predicted"/>
<organism evidence="4 5">
    <name type="scientific">Thermococcus cleftensis (strain DSM 27260 / KACC 17922 / CL1)</name>
    <dbReference type="NCBI Taxonomy" id="163003"/>
    <lineage>
        <taxon>Archaea</taxon>
        <taxon>Methanobacteriati</taxon>
        <taxon>Methanobacteriota</taxon>
        <taxon>Thermococci</taxon>
        <taxon>Thermococcales</taxon>
        <taxon>Thermococcaceae</taxon>
        <taxon>Thermococcus</taxon>
    </lineage>
</organism>
<evidence type="ECO:0000259" key="2">
    <source>
        <dbReference type="Pfam" id="PF01336"/>
    </source>
</evidence>
<dbReference type="OrthoDB" id="6262at2157"/>
<dbReference type="RefSeq" id="WP_014788555.1">
    <property type="nucleotide sequence ID" value="NC_018015.1"/>
</dbReference>
<dbReference type="GO" id="GO:0000724">
    <property type="term" value="P:double-strand break repair via homologous recombination"/>
    <property type="evidence" value="ECO:0007669"/>
    <property type="project" value="TreeGrafter"/>
</dbReference>
<evidence type="ECO:0000313" key="5">
    <source>
        <dbReference type="Proteomes" id="UP000006064"/>
    </source>
</evidence>
<dbReference type="PANTHER" id="PTHR13356:SF10">
    <property type="entry name" value="REPLICATION FACTOR-A PROTEIN 1"/>
    <property type="match status" value="1"/>
</dbReference>
<dbReference type="NCBIfam" id="NF006255">
    <property type="entry name" value="PRK08402.1"/>
    <property type="match status" value="1"/>
</dbReference>
<dbReference type="GeneID" id="13038409"/>
<dbReference type="KEGG" id="thm:CL1_0714"/>
<sequence length="357" mass="40383">MGVLTKEQIVEKIERERGLSRDEIEGRISQIVAREGISEHAAALMLAEELGINVEGEDELLHITDLVPGMTGVNIVARVMRKYPPREYRKRDGSTGQVANLIIYDSTGKARLVLWDGLVSKYYNELNPGDVIKVIDPSVREGRGGIELHANFRTRIILNPEDPRVDEIPPLEEVRSYNYQRRKIGELMGGERFVEVRGTIARLYRVTVYDACPECRRKVDYDPATNSWICPEHGEVKPVKITIIDFGLDDSTGYIRTTLFGDDAAELIGEDPEEIAEKLRELVEGGLTMREAGRKLAEENYYHLLGREIVVRGNVVDDKFLGLILKAFGWEEVDPRREIARVRAELRKAIAELEGGE</sequence>
<name>I3ZT85_THECF</name>
<evidence type="ECO:0000259" key="3">
    <source>
        <dbReference type="Pfam" id="PF08646"/>
    </source>
</evidence>
<dbReference type="Pfam" id="PF08646">
    <property type="entry name" value="Rep_fac-A_C"/>
    <property type="match status" value="1"/>
</dbReference>
<dbReference type="CDD" id="cd04491">
    <property type="entry name" value="SoSSB_OBF"/>
    <property type="match status" value="1"/>
</dbReference>
<dbReference type="Gene3D" id="2.40.50.140">
    <property type="entry name" value="Nucleic acid-binding proteins"/>
    <property type="match status" value="2"/>
</dbReference>
<dbReference type="InterPro" id="IPR012340">
    <property type="entry name" value="NA-bd_OB-fold"/>
</dbReference>
<evidence type="ECO:0000313" key="4">
    <source>
        <dbReference type="EMBL" id="AFL94919.1"/>
    </source>
</evidence>
<keyword evidence="1" id="KW-0238">DNA-binding</keyword>
<dbReference type="STRING" id="163003.CL1_0714"/>
<dbReference type="GO" id="GO:0010212">
    <property type="term" value="P:response to ionizing radiation"/>
    <property type="evidence" value="ECO:0007669"/>
    <property type="project" value="TreeGrafter"/>
</dbReference>
<dbReference type="InterPro" id="IPR051231">
    <property type="entry name" value="SOSS-B"/>
</dbReference>
<dbReference type="EMBL" id="CP003651">
    <property type="protein sequence ID" value="AFL94919.1"/>
    <property type="molecule type" value="Genomic_DNA"/>
</dbReference>
<dbReference type="HOGENOM" id="CLU_777604_0_0_2"/>
<dbReference type="SUPFAM" id="SSF50249">
    <property type="entry name" value="Nucleic acid-binding proteins"/>
    <property type="match status" value="2"/>
</dbReference>
<reference evidence="4 5" key="1">
    <citation type="journal article" date="2012" name="J. Bacteriol.">
        <title>Complete Genome Sequence of the Hyperthermophilic Archaeon Thermococcus sp. Strain CL1, Isolated from a Paralvinella sp. Polychaete Worm Collected from a Hydrothermal Vent.</title>
        <authorList>
            <person name="Jung J.H."/>
            <person name="Holden J.F."/>
            <person name="Seo D.H."/>
            <person name="Park K.H."/>
            <person name="Shin H."/>
            <person name="Ryu S."/>
            <person name="Lee J.H."/>
            <person name="Park C.S."/>
        </authorList>
    </citation>
    <scope>NUCLEOTIDE SEQUENCE [LARGE SCALE GENOMIC DNA]</scope>
    <source>
        <strain evidence="5">DSM 27260 / KACC 17922 / CL1</strain>
    </source>
</reference>
<dbReference type="InterPro" id="IPR004365">
    <property type="entry name" value="NA-bd_OB_tRNA"/>
</dbReference>
<protein>
    <submittedName>
        <fullName evidence="4">Replication factor A</fullName>
    </submittedName>
</protein>
<dbReference type="InterPro" id="IPR013955">
    <property type="entry name" value="Rep_factor-A_C"/>
</dbReference>
<feature type="domain" description="OB" evidence="2">
    <location>
        <begin position="73"/>
        <end position="151"/>
    </location>
</feature>